<evidence type="ECO:0000256" key="1">
    <source>
        <dbReference type="SAM" id="MobiDB-lite"/>
    </source>
</evidence>
<dbReference type="InterPro" id="IPR011990">
    <property type="entry name" value="TPR-like_helical_dom_sf"/>
</dbReference>
<organism evidence="2 3">
    <name type="scientific">Apiospora kogelbergensis</name>
    <dbReference type="NCBI Taxonomy" id="1337665"/>
    <lineage>
        <taxon>Eukaryota</taxon>
        <taxon>Fungi</taxon>
        <taxon>Dikarya</taxon>
        <taxon>Ascomycota</taxon>
        <taxon>Pezizomycotina</taxon>
        <taxon>Sordariomycetes</taxon>
        <taxon>Xylariomycetidae</taxon>
        <taxon>Amphisphaeriales</taxon>
        <taxon>Apiosporaceae</taxon>
        <taxon>Apiospora</taxon>
    </lineage>
</organism>
<feature type="compositionally biased region" description="Basic and acidic residues" evidence="1">
    <location>
        <begin position="145"/>
        <end position="160"/>
    </location>
</feature>
<sequence length="272" mass="29813">MSSDAQTPAQSKDGAVKDPSPGPEDDELLSESNEKKTQANALFSSAKYENAINKYEEAASVCPHYLDYELAVLQSNVAACHLKLEQWKDAISSASKALDGLGRLDKAAAEELAAEAEREKQAQNEEDEVEEEIVSSGAQSSAPAAKEESEAEQARQKRKDDVARIRAKALMRRARARSELGGWANLSGAEEDYKLLSAMENLSPADRRIVTTQLRVLPPRSKAAQEKEMAEMWGKLKDLGNGILKPFGLSTENFKMDKDEKTGGYSMNFKQG</sequence>
<feature type="compositionally biased region" description="Basic and acidic residues" evidence="1">
    <location>
        <begin position="112"/>
        <end position="123"/>
    </location>
</feature>
<evidence type="ECO:0008006" key="4">
    <source>
        <dbReference type="Google" id="ProtNLM"/>
    </source>
</evidence>
<dbReference type="InterPro" id="IPR052769">
    <property type="entry name" value="TPR_domain_protein"/>
</dbReference>
<dbReference type="Gene3D" id="1.25.40.10">
    <property type="entry name" value="Tetratricopeptide repeat domain"/>
    <property type="match status" value="1"/>
</dbReference>
<reference evidence="2 3" key="1">
    <citation type="submission" date="2023-01" db="EMBL/GenBank/DDBJ databases">
        <title>Analysis of 21 Apiospora genomes using comparative genomics revels a genus with tremendous synthesis potential of carbohydrate active enzymes and secondary metabolites.</title>
        <authorList>
            <person name="Sorensen T."/>
        </authorList>
    </citation>
    <scope>NUCLEOTIDE SEQUENCE [LARGE SCALE GENOMIC DNA]</scope>
    <source>
        <strain evidence="2 3">CBS 117206</strain>
    </source>
</reference>
<feature type="region of interest" description="Disordered" evidence="1">
    <location>
        <begin position="112"/>
        <end position="160"/>
    </location>
</feature>
<dbReference type="AlphaFoldDB" id="A0AAW0QUD8"/>
<feature type="region of interest" description="Disordered" evidence="1">
    <location>
        <begin position="1"/>
        <end position="35"/>
    </location>
</feature>
<evidence type="ECO:0000313" key="2">
    <source>
        <dbReference type="EMBL" id="KAK8105075.1"/>
    </source>
</evidence>
<comment type="caution">
    <text evidence="2">The sequence shown here is derived from an EMBL/GenBank/DDBJ whole genome shotgun (WGS) entry which is preliminary data.</text>
</comment>
<dbReference type="Proteomes" id="UP001392437">
    <property type="component" value="Unassembled WGS sequence"/>
</dbReference>
<protein>
    <recommendedName>
        <fullName evidence="4">Tetratricopeptide repeat-containing protein</fullName>
    </recommendedName>
</protein>
<dbReference type="EMBL" id="JAQQWP010000008">
    <property type="protein sequence ID" value="KAK8105075.1"/>
    <property type="molecule type" value="Genomic_DNA"/>
</dbReference>
<name>A0AAW0QUD8_9PEZI</name>
<proteinExistence type="predicted"/>
<gene>
    <name evidence="2" type="ORF">PG999_008434</name>
</gene>
<accession>A0AAW0QUD8</accession>
<feature type="compositionally biased region" description="Polar residues" evidence="1">
    <location>
        <begin position="1"/>
        <end position="10"/>
    </location>
</feature>
<dbReference type="PANTHER" id="PTHR46014">
    <property type="entry name" value="TETRATRICOPEPTIDE REPEAT PROTEIN 1"/>
    <property type="match status" value="1"/>
</dbReference>
<evidence type="ECO:0000313" key="3">
    <source>
        <dbReference type="Proteomes" id="UP001392437"/>
    </source>
</evidence>
<feature type="compositionally biased region" description="Acidic residues" evidence="1">
    <location>
        <begin position="124"/>
        <end position="133"/>
    </location>
</feature>
<keyword evidence="3" id="KW-1185">Reference proteome</keyword>
<dbReference type="SUPFAM" id="SSF48452">
    <property type="entry name" value="TPR-like"/>
    <property type="match status" value="1"/>
</dbReference>
<dbReference type="PANTHER" id="PTHR46014:SF1">
    <property type="entry name" value="TETRATRICOPEPTIDE REPEAT PROTEIN 1"/>
    <property type="match status" value="1"/>
</dbReference>